<sequence>MSADGDVAALESFKPLTQDQVDERVRSGDVNVLDAAESRSFANILRANIVTRFNAIIGALLVVILVFGHPLDAMFGLVMVANALIGIVQELRAKRTLDRLTLLVAPKAIVRRVDGDREIPVNEIVRDDVLLLARGLQIPVDATVVSSDGLEISEALLTGESDPIMKPQGATVLSGSFVVSGTGLVGVTAVGADAYANVLASEARQFTLSKSELRAAIDQILKIVTWLIVPTSALLVWSQLQSGQSIAEGIVGAVAGVVAMVPQGLVLLVSMSLAVAVVALGRRNVLVQELPAVETLARVDTICVDKTGTLTTGRIAFTEYVGIAEIDGDVSVVLGAIAASDPDPNATMQALRDAFPHEGTETAGHRIPFSSDRKASAVVLSDDSAWVLGAPEFVLDEGDRETFEPDLARFTDEGKRVLVLARTSRDAVVAGSIDPGRPVLLLVFSEETRGDAESTIGYFVSQGVDVKVISGDGAGTVAAIAARVGVPGTVSIDATNLPEPEDPRFSEIVGATSIFGRVKPEQKRAIVTALQEQGRTVAMTGDGVNDVLALKQSDMGIAMGSGSGATRAVAQLVLLDDRFASLPHVVAEGRRVVANMERVASLFLTKTVYATFLAVLIGFVGLVFPFLPRHMTLVGALTIGIPAFVLSFEKHERPIKPGFLTRVLAFAIPAGLVSGLFLFVMYGISRVDRFGFTLDQSRTGATTLMIVLGLIVVHELVRPPSIGHRILIGSLFAAYLAVLALPLGRRIFQLSLPGPYAGVVIAVVAVVAAVVMEVLLRYSTGVVVQRFESVDR</sequence>
<dbReference type="AlphaFoldDB" id="A0A3B0S1L1"/>
<dbReference type="Gene3D" id="3.40.50.1000">
    <property type="entry name" value="HAD superfamily/HAD-like"/>
    <property type="match status" value="1"/>
</dbReference>
<evidence type="ECO:0000256" key="1">
    <source>
        <dbReference type="ARBA" id="ARBA00004141"/>
    </source>
</evidence>
<feature type="transmembrane region" description="Helical" evidence="6">
    <location>
        <begin position="630"/>
        <end position="648"/>
    </location>
</feature>
<dbReference type="EC" id="3.6.3.4" evidence="8"/>
<dbReference type="InterPro" id="IPR008250">
    <property type="entry name" value="ATPase_P-typ_transduc_dom_A_sf"/>
</dbReference>
<dbReference type="SFLD" id="SFLDG00002">
    <property type="entry name" value="C1.7:_P-type_atpase_like"/>
    <property type="match status" value="1"/>
</dbReference>
<dbReference type="PRINTS" id="PR00120">
    <property type="entry name" value="HATPASE"/>
</dbReference>
<dbReference type="PANTHER" id="PTHR42861">
    <property type="entry name" value="CALCIUM-TRANSPORTING ATPASE"/>
    <property type="match status" value="1"/>
</dbReference>
<dbReference type="InterPro" id="IPR059000">
    <property type="entry name" value="ATPase_P-type_domA"/>
</dbReference>
<feature type="transmembrane region" description="Helical" evidence="6">
    <location>
        <begin position="660"/>
        <end position="684"/>
    </location>
</feature>
<keyword evidence="2 6" id="KW-0812">Transmembrane</keyword>
<proteinExistence type="predicted"/>
<dbReference type="Gene3D" id="1.20.1110.10">
    <property type="entry name" value="Calcium-transporting ATPase, transmembrane domain"/>
    <property type="match status" value="1"/>
</dbReference>
<dbReference type="SUPFAM" id="SSF56784">
    <property type="entry name" value="HAD-like"/>
    <property type="match status" value="1"/>
</dbReference>
<dbReference type="InterPro" id="IPR023299">
    <property type="entry name" value="ATPase_P-typ_cyto_dom_N"/>
</dbReference>
<dbReference type="InterPro" id="IPR044492">
    <property type="entry name" value="P_typ_ATPase_HD_dom"/>
</dbReference>
<feature type="transmembrane region" description="Helical" evidence="6">
    <location>
        <begin position="696"/>
        <end position="714"/>
    </location>
</feature>
<dbReference type="InterPro" id="IPR023214">
    <property type="entry name" value="HAD_sf"/>
</dbReference>
<dbReference type="PROSITE" id="PS00154">
    <property type="entry name" value="ATPASE_E1_E2"/>
    <property type="match status" value="1"/>
</dbReference>
<dbReference type="GO" id="GO:0005524">
    <property type="term" value="F:ATP binding"/>
    <property type="evidence" value="ECO:0007669"/>
    <property type="project" value="InterPro"/>
</dbReference>
<keyword evidence="3" id="KW-1278">Translocase</keyword>
<feature type="transmembrane region" description="Helical" evidence="6">
    <location>
        <begin position="220"/>
        <end position="238"/>
    </location>
</feature>
<organism evidence="8">
    <name type="scientific">hydrothermal vent metagenome</name>
    <dbReference type="NCBI Taxonomy" id="652676"/>
    <lineage>
        <taxon>unclassified sequences</taxon>
        <taxon>metagenomes</taxon>
        <taxon>ecological metagenomes</taxon>
    </lineage>
</organism>
<keyword evidence="5 6" id="KW-0472">Membrane</keyword>
<dbReference type="Pfam" id="PF00702">
    <property type="entry name" value="Hydrolase"/>
    <property type="match status" value="1"/>
</dbReference>
<dbReference type="SUPFAM" id="SSF81665">
    <property type="entry name" value="Calcium ATPase, transmembrane domain M"/>
    <property type="match status" value="1"/>
</dbReference>
<keyword evidence="4 6" id="KW-1133">Transmembrane helix</keyword>
<evidence type="ECO:0000256" key="2">
    <source>
        <dbReference type="ARBA" id="ARBA00022692"/>
    </source>
</evidence>
<evidence type="ECO:0000256" key="4">
    <source>
        <dbReference type="ARBA" id="ARBA00022989"/>
    </source>
</evidence>
<dbReference type="EC" id="3.6.3.3" evidence="8"/>
<feature type="transmembrane region" description="Helical" evidence="6">
    <location>
        <begin position="599"/>
        <end position="624"/>
    </location>
</feature>
<dbReference type="InterPro" id="IPR036412">
    <property type="entry name" value="HAD-like_sf"/>
</dbReference>
<keyword evidence="8" id="KW-0378">Hydrolase</keyword>
<evidence type="ECO:0000256" key="3">
    <source>
        <dbReference type="ARBA" id="ARBA00022967"/>
    </source>
</evidence>
<dbReference type="NCBIfam" id="TIGR01494">
    <property type="entry name" value="ATPase_P-type"/>
    <property type="match status" value="2"/>
</dbReference>
<dbReference type="EMBL" id="UOEI01000237">
    <property type="protein sequence ID" value="VAV98607.1"/>
    <property type="molecule type" value="Genomic_DNA"/>
</dbReference>
<evidence type="ECO:0000256" key="6">
    <source>
        <dbReference type="SAM" id="Phobius"/>
    </source>
</evidence>
<feature type="transmembrane region" description="Helical" evidence="6">
    <location>
        <begin position="756"/>
        <end position="776"/>
    </location>
</feature>
<dbReference type="GO" id="GO:0016020">
    <property type="term" value="C:membrane"/>
    <property type="evidence" value="ECO:0007669"/>
    <property type="project" value="UniProtKB-SubCell"/>
</dbReference>
<feature type="transmembrane region" description="Helical" evidence="6">
    <location>
        <begin position="49"/>
        <end position="67"/>
    </location>
</feature>
<dbReference type="SFLD" id="SFLDF00027">
    <property type="entry name" value="p-type_atpase"/>
    <property type="match status" value="1"/>
</dbReference>
<dbReference type="PRINTS" id="PR00119">
    <property type="entry name" value="CATATPASE"/>
</dbReference>
<dbReference type="InterPro" id="IPR001757">
    <property type="entry name" value="P_typ_ATPase"/>
</dbReference>
<dbReference type="InterPro" id="IPR023298">
    <property type="entry name" value="ATPase_P-typ_TM_dom_sf"/>
</dbReference>
<accession>A0A3B0S1L1</accession>
<dbReference type="SUPFAM" id="SSF81653">
    <property type="entry name" value="Calcium ATPase, transduction domain A"/>
    <property type="match status" value="1"/>
</dbReference>
<comment type="subcellular location">
    <subcellularLocation>
        <location evidence="1">Membrane</location>
        <topology evidence="1">Multi-pass membrane protein</topology>
    </subcellularLocation>
</comment>
<reference evidence="8" key="1">
    <citation type="submission" date="2018-06" db="EMBL/GenBank/DDBJ databases">
        <authorList>
            <person name="Zhirakovskaya E."/>
        </authorList>
    </citation>
    <scope>NUCLEOTIDE SEQUENCE</scope>
</reference>
<evidence type="ECO:0000256" key="5">
    <source>
        <dbReference type="ARBA" id="ARBA00023136"/>
    </source>
</evidence>
<protein>
    <submittedName>
        <fullName evidence="8">Lead, cadmium, zinc and mercury transporting ATPase Copper-translocating P-type ATPase</fullName>
        <ecNumber evidence="8">3.6.3.3</ecNumber>
        <ecNumber evidence="8">3.6.3.4</ecNumber>
    </submittedName>
</protein>
<dbReference type="InterPro" id="IPR018303">
    <property type="entry name" value="ATPase_P-typ_P_site"/>
</dbReference>
<feature type="domain" description="P-type ATPase A" evidence="7">
    <location>
        <begin position="104"/>
        <end position="201"/>
    </location>
</feature>
<dbReference type="Pfam" id="PF00122">
    <property type="entry name" value="E1-E2_ATPase"/>
    <property type="match status" value="1"/>
</dbReference>
<name>A0A3B0S1L1_9ZZZZ</name>
<evidence type="ECO:0000259" key="7">
    <source>
        <dbReference type="Pfam" id="PF00122"/>
    </source>
</evidence>
<feature type="transmembrane region" description="Helical" evidence="6">
    <location>
        <begin position="726"/>
        <end position="744"/>
    </location>
</feature>
<feature type="transmembrane region" description="Helical" evidence="6">
    <location>
        <begin position="250"/>
        <end position="280"/>
    </location>
</feature>
<gene>
    <name evidence="8" type="ORF">MNBD_ACTINO01-1362</name>
</gene>
<evidence type="ECO:0000313" key="8">
    <source>
        <dbReference type="EMBL" id="VAV98607.1"/>
    </source>
</evidence>
<dbReference type="SFLD" id="SFLDS00003">
    <property type="entry name" value="Haloacid_Dehalogenase"/>
    <property type="match status" value="1"/>
</dbReference>
<dbReference type="Gene3D" id="3.40.1110.10">
    <property type="entry name" value="Calcium-transporting ATPase, cytoplasmic domain N"/>
    <property type="match status" value="1"/>
</dbReference>
<dbReference type="Gene3D" id="2.70.150.10">
    <property type="entry name" value="Calcium-transporting ATPase, cytoplasmic transduction domain A"/>
    <property type="match status" value="1"/>
</dbReference>
<dbReference type="GO" id="GO:0016887">
    <property type="term" value="F:ATP hydrolysis activity"/>
    <property type="evidence" value="ECO:0007669"/>
    <property type="project" value="InterPro"/>
</dbReference>